<reference evidence="2" key="1">
    <citation type="journal article" date="2019" name="Int. J. Syst. Evol. Microbiol.">
        <title>The Global Catalogue of Microorganisms (GCM) 10K type strain sequencing project: providing services to taxonomists for standard genome sequencing and annotation.</title>
        <authorList>
            <consortium name="The Broad Institute Genomics Platform"/>
            <consortium name="The Broad Institute Genome Sequencing Center for Infectious Disease"/>
            <person name="Wu L."/>
            <person name="Ma J."/>
        </authorList>
    </citation>
    <scope>NUCLEOTIDE SEQUENCE [LARGE SCALE GENOMIC DNA]</scope>
    <source>
        <strain evidence="2">JCM 17027</strain>
    </source>
</reference>
<organism evidence="1 2">
    <name type="scientific">Streptomyces marokkonensis</name>
    <dbReference type="NCBI Taxonomy" id="324855"/>
    <lineage>
        <taxon>Bacteria</taxon>
        <taxon>Bacillati</taxon>
        <taxon>Actinomycetota</taxon>
        <taxon>Actinomycetes</taxon>
        <taxon>Kitasatosporales</taxon>
        <taxon>Streptomycetaceae</taxon>
        <taxon>Streptomyces</taxon>
    </lineage>
</organism>
<evidence type="ECO:0000313" key="2">
    <source>
        <dbReference type="Proteomes" id="UP001500034"/>
    </source>
</evidence>
<name>A0ABP7PTP2_9ACTN</name>
<sequence>MLPRCPPGRVPARDFELRLPLRTEGLRIEGLRIEVTDTHGGPPGAAVRLVGALDAPITPTTRNRAACSASTSPGETATADDRRLRAVVIRVDVA</sequence>
<accession>A0ABP7PTP2</accession>
<dbReference type="Proteomes" id="UP001500034">
    <property type="component" value="Unassembled WGS sequence"/>
</dbReference>
<dbReference type="EMBL" id="BAABCQ010000032">
    <property type="protein sequence ID" value="GAA3970832.1"/>
    <property type="molecule type" value="Genomic_DNA"/>
</dbReference>
<evidence type="ECO:0000313" key="1">
    <source>
        <dbReference type="EMBL" id="GAA3970832.1"/>
    </source>
</evidence>
<keyword evidence="2" id="KW-1185">Reference proteome</keyword>
<proteinExistence type="predicted"/>
<protein>
    <submittedName>
        <fullName evidence="1">Uncharacterized protein</fullName>
    </submittedName>
</protein>
<gene>
    <name evidence="1" type="ORF">GCM10022384_22390</name>
</gene>
<comment type="caution">
    <text evidence="1">The sequence shown here is derived from an EMBL/GenBank/DDBJ whole genome shotgun (WGS) entry which is preliminary data.</text>
</comment>
<dbReference type="RefSeq" id="WP_345591472.1">
    <property type="nucleotide sequence ID" value="NZ_BAABCQ010000032.1"/>
</dbReference>